<keyword evidence="3" id="KW-1185">Reference proteome</keyword>
<name>A0A0G4G899_VITBC</name>
<dbReference type="VEuPathDB" id="CryptoDB:Vbra_3286"/>
<dbReference type="AlphaFoldDB" id="A0A0G4G899"/>
<evidence type="ECO:0000256" key="1">
    <source>
        <dbReference type="SAM" id="SignalP"/>
    </source>
</evidence>
<dbReference type="InterPro" id="IPR039535">
    <property type="entry name" value="ASST-like"/>
</dbReference>
<dbReference type="Proteomes" id="UP000041254">
    <property type="component" value="Unassembled WGS sequence"/>
</dbReference>
<evidence type="ECO:0000313" key="3">
    <source>
        <dbReference type="Proteomes" id="UP000041254"/>
    </source>
</evidence>
<proteinExistence type="predicted"/>
<dbReference type="Pfam" id="PF14269">
    <property type="entry name" value="Arylsulfotran_2"/>
    <property type="match status" value="1"/>
</dbReference>
<dbReference type="PANTHER" id="PTHR35340:SF5">
    <property type="entry name" value="ASST-DOMAIN-CONTAINING PROTEIN"/>
    <property type="match status" value="1"/>
</dbReference>
<dbReference type="OrthoDB" id="5427350at2759"/>
<protein>
    <recommendedName>
        <fullName evidence="4">SbsA Ig-like domain-containing protein</fullName>
    </recommendedName>
</protein>
<organism evidence="2 3">
    <name type="scientific">Vitrella brassicaformis (strain CCMP3155)</name>
    <dbReference type="NCBI Taxonomy" id="1169540"/>
    <lineage>
        <taxon>Eukaryota</taxon>
        <taxon>Sar</taxon>
        <taxon>Alveolata</taxon>
        <taxon>Colpodellida</taxon>
        <taxon>Vitrellaceae</taxon>
        <taxon>Vitrella</taxon>
    </lineage>
</organism>
<evidence type="ECO:0000313" key="2">
    <source>
        <dbReference type="EMBL" id="CEM25111.1"/>
    </source>
</evidence>
<dbReference type="InterPro" id="IPR053143">
    <property type="entry name" value="Arylsulfate_ST"/>
</dbReference>
<feature type="chain" id="PRO_5005190319" description="SbsA Ig-like domain-containing protein" evidence="1">
    <location>
        <begin position="23"/>
        <end position="724"/>
    </location>
</feature>
<dbReference type="InParanoid" id="A0A0G4G899"/>
<dbReference type="EMBL" id="CDMY01000592">
    <property type="protein sequence ID" value="CEM25111.1"/>
    <property type="molecule type" value="Genomic_DNA"/>
</dbReference>
<accession>A0A0G4G899</accession>
<dbReference type="PhylomeDB" id="A0A0G4G899"/>
<keyword evidence="1" id="KW-0732">Signal</keyword>
<evidence type="ECO:0008006" key="4">
    <source>
        <dbReference type="Google" id="ProtNLM"/>
    </source>
</evidence>
<reference evidence="2 3" key="1">
    <citation type="submission" date="2014-11" db="EMBL/GenBank/DDBJ databases">
        <authorList>
            <person name="Zhu J."/>
            <person name="Qi W."/>
            <person name="Song R."/>
        </authorList>
    </citation>
    <scope>NUCLEOTIDE SEQUENCE [LARGE SCALE GENOMIC DNA]</scope>
</reference>
<sequence length="724" mass="81060">MAGACSGPFGLVALLLCSQVWGAPKKVLEDLAGNDLHIHLDSKMDFGPFAYHSPRNNSFFVQVCTSLAFRLPGGSGDVDTASVEGRVKLQGSKGGDYKARATVADDGLTVIVVPERLFKTGEQITVTIDEGVATTKGETFALHTWSFLTSPEGAYCRPKVKASQSSLRKAQEDIQPPVVFTDEHFLYFNYHAPSAEEKAAERRVWGTGQSPRGAKRHDDSEYEVVHMPPNDYITLPRGFPEYTIRMPKNETLRQQISPGYIFASGYSMILDSQGEPFWFGGSFGGGHIEYRPHSGKRLVHAKHDGKSTERSFEWVELDEHYRQKKLHFMGNGYHADYHDFRLSKRGWTLQMAYDTQTVRIDQDYLPPHKTPAEGTGPVKMKLVGAIVQELDPHGNVVFEFRSWDYFELPYLLRQTQRPLGESLRRHTPWDVTHINSVEWIGGEEGSDLLVNFRAVGLIKLSRPTSRIEWQMGGRETFNQFAFLGNDSHVFSWPHDARVRVSDDGQMFLTCFDNGNGRDSLTTRLVEYEIFEKDKTAVLTWEFPAPSDTGSIAPFAYAMGGLQPLAGPDGNVDTFVAAWGSNGLLPFYQELNRDGQVLLELSYGSWRSWTYRSYKLPWGHGVAPAPPALVLNGRERAIHYSQSGQSGIARWRILAGPSNPPTELRLGEHAKTQFEHMAQVPHIKVLQKMAGDVDLGKCCYLQVVPIDTQGNELTPSKPLFVDISN</sequence>
<feature type="signal peptide" evidence="1">
    <location>
        <begin position="1"/>
        <end position="22"/>
    </location>
</feature>
<gene>
    <name evidence="2" type="ORF">Vbra_3286</name>
</gene>
<dbReference type="PANTHER" id="PTHR35340">
    <property type="entry name" value="PQQ ENZYME REPEAT PROTEIN-RELATED"/>
    <property type="match status" value="1"/>
</dbReference>